<dbReference type="InterPro" id="IPR045518">
    <property type="entry name" value="2EXR"/>
</dbReference>
<sequence>MEEKITKQMSCIPFGDTQANVQVGKLDTTEVPKAIDPTRIVNDCIEAFTLFGRLAPELRITICELALAAATPDFPKLIRPFRLEPEQPEDCLESAKKSHHRSNTTPNLLKILSTLHVSKEFRDVALKILGILDV</sequence>
<dbReference type="EMBL" id="CP009808">
    <property type="protein sequence ID" value="ATZ49298.1"/>
    <property type="molecule type" value="Genomic_DNA"/>
</dbReference>
<feature type="domain" description="2EXR" evidence="1">
    <location>
        <begin position="48"/>
        <end position="126"/>
    </location>
</feature>
<dbReference type="RefSeq" id="XP_024548388.1">
    <property type="nucleotide sequence ID" value="XM_024692609.1"/>
</dbReference>
<evidence type="ECO:0000259" key="1">
    <source>
        <dbReference type="Pfam" id="PF20150"/>
    </source>
</evidence>
<gene>
    <name evidence="2" type="ORF">BCIN_04g04660</name>
</gene>
<dbReference type="Proteomes" id="UP000001798">
    <property type="component" value="Chromosome 4"/>
</dbReference>
<keyword evidence="3" id="KW-1185">Reference proteome</keyword>
<dbReference type="GeneID" id="36394121"/>
<accession>A0A384JFC3</accession>
<organism evidence="2 3">
    <name type="scientific">Botryotinia fuckeliana (strain B05.10)</name>
    <name type="common">Noble rot fungus</name>
    <name type="synonym">Botrytis cinerea</name>
    <dbReference type="NCBI Taxonomy" id="332648"/>
    <lineage>
        <taxon>Eukaryota</taxon>
        <taxon>Fungi</taxon>
        <taxon>Dikarya</taxon>
        <taxon>Ascomycota</taxon>
        <taxon>Pezizomycotina</taxon>
        <taxon>Leotiomycetes</taxon>
        <taxon>Helotiales</taxon>
        <taxon>Sclerotiniaceae</taxon>
        <taxon>Botrytis</taxon>
    </lineage>
</organism>
<reference evidence="2 3" key="2">
    <citation type="journal article" date="2012" name="Eukaryot. Cell">
        <title>Genome update of Botrytis cinerea strains B05.10 and T4.</title>
        <authorList>
            <person name="Staats M."/>
            <person name="van Kan J.A."/>
        </authorList>
    </citation>
    <scope>NUCLEOTIDE SEQUENCE [LARGE SCALE GENOMIC DNA]</scope>
    <source>
        <strain evidence="2 3">B05.10</strain>
    </source>
</reference>
<dbReference type="AlphaFoldDB" id="A0A384JFC3"/>
<dbReference type="VEuPathDB" id="FungiDB:Bcin04g04660"/>
<name>A0A384JFC3_BOTFB</name>
<evidence type="ECO:0000313" key="3">
    <source>
        <dbReference type="Proteomes" id="UP000001798"/>
    </source>
</evidence>
<reference evidence="2 3" key="3">
    <citation type="journal article" date="2017" name="Mol. Plant Pathol.">
        <title>A gapless genome sequence of the fungus Botrytis cinerea.</title>
        <authorList>
            <person name="Van Kan J.A."/>
            <person name="Stassen J.H."/>
            <person name="Mosbach A."/>
            <person name="Van Der Lee T.A."/>
            <person name="Faino L."/>
            <person name="Farmer A.D."/>
            <person name="Papasotiriou D.G."/>
            <person name="Zhou S."/>
            <person name="Seidl M.F."/>
            <person name="Cottam E."/>
            <person name="Edel D."/>
            <person name="Hahn M."/>
            <person name="Schwartz D.C."/>
            <person name="Dietrich R.A."/>
            <person name="Widdison S."/>
            <person name="Scalliet G."/>
        </authorList>
    </citation>
    <scope>NUCLEOTIDE SEQUENCE [LARGE SCALE GENOMIC DNA]</scope>
    <source>
        <strain evidence="2 3">B05.10</strain>
    </source>
</reference>
<reference evidence="2 3" key="1">
    <citation type="journal article" date="2011" name="PLoS Genet.">
        <title>Genomic analysis of the necrotrophic fungal pathogens Sclerotinia sclerotiorum and Botrytis cinerea.</title>
        <authorList>
            <person name="Amselem J."/>
            <person name="Cuomo C.A."/>
            <person name="van Kan J.A."/>
            <person name="Viaud M."/>
            <person name="Benito E.P."/>
            <person name="Couloux A."/>
            <person name="Coutinho P.M."/>
            <person name="de Vries R.P."/>
            <person name="Dyer P.S."/>
            <person name="Fillinger S."/>
            <person name="Fournier E."/>
            <person name="Gout L."/>
            <person name="Hahn M."/>
            <person name="Kohn L."/>
            <person name="Lapalu N."/>
            <person name="Plummer K.M."/>
            <person name="Pradier J.M."/>
            <person name="Quevillon E."/>
            <person name="Sharon A."/>
            <person name="Simon A."/>
            <person name="ten Have A."/>
            <person name="Tudzynski B."/>
            <person name="Tudzynski P."/>
            <person name="Wincker P."/>
            <person name="Andrew M."/>
            <person name="Anthouard V."/>
            <person name="Beever R.E."/>
            <person name="Beffa R."/>
            <person name="Benoit I."/>
            <person name="Bouzid O."/>
            <person name="Brault B."/>
            <person name="Chen Z."/>
            <person name="Choquer M."/>
            <person name="Collemare J."/>
            <person name="Cotton P."/>
            <person name="Danchin E.G."/>
            <person name="Da Silva C."/>
            <person name="Gautier A."/>
            <person name="Giraud C."/>
            <person name="Giraud T."/>
            <person name="Gonzalez C."/>
            <person name="Grossetete S."/>
            <person name="Guldener U."/>
            <person name="Henrissat B."/>
            <person name="Howlett B.J."/>
            <person name="Kodira C."/>
            <person name="Kretschmer M."/>
            <person name="Lappartient A."/>
            <person name="Leroch M."/>
            <person name="Levis C."/>
            <person name="Mauceli E."/>
            <person name="Neuveglise C."/>
            <person name="Oeser B."/>
            <person name="Pearson M."/>
            <person name="Poulain J."/>
            <person name="Poussereau N."/>
            <person name="Quesneville H."/>
            <person name="Rascle C."/>
            <person name="Schumacher J."/>
            <person name="Segurens B."/>
            <person name="Sexton A."/>
            <person name="Silva E."/>
            <person name="Sirven C."/>
            <person name="Soanes D.M."/>
            <person name="Talbot N.J."/>
            <person name="Templeton M."/>
            <person name="Yandava C."/>
            <person name="Yarden O."/>
            <person name="Zeng Q."/>
            <person name="Rollins J.A."/>
            <person name="Lebrun M.H."/>
            <person name="Dickman M."/>
        </authorList>
    </citation>
    <scope>NUCLEOTIDE SEQUENCE [LARGE SCALE GENOMIC DNA]</scope>
    <source>
        <strain evidence="2 3">B05.10</strain>
    </source>
</reference>
<dbReference type="Pfam" id="PF20150">
    <property type="entry name" value="2EXR"/>
    <property type="match status" value="1"/>
</dbReference>
<evidence type="ECO:0000313" key="2">
    <source>
        <dbReference type="EMBL" id="ATZ49298.1"/>
    </source>
</evidence>
<dbReference type="KEGG" id="bfu:BCIN_04g04660"/>
<proteinExistence type="predicted"/>
<protein>
    <recommendedName>
        <fullName evidence="1">2EXR domain-containing protein</fullName>
    </recommendedName>
</protein>